<protein>
    <submittedName>
        <fullName evidence="2">Transmembrane protein, putative</fullName>
    </submittedName>
</protein>
<gene>
    <name evidence="2" type="ORF">TTHERM_000266429</name>
</gene>
<keyword evidence="1" id="KW-0472">Membrane</keyword>
<dbReference type="Proteomes" id="UP000009168">
    <property type="component" value="Unassembled WGS sequence"/>
</dbReference>
<dbReference type="GeneID" id="24438107"/>
<evidence type="ECO:0000313" key="2">
    <source>
        <dbReference type="EMBL" id="EWS74375.1"/>
    </source>
</evidence>
<keyword evidence="3" id="KW-1185">Reference proteome</keyword>
<organism evidence="2 3">
    <name type="scientific">Tetrahymena thermophila (strain SB210)</name>
    <dbReference type="NCBI Taxonomy" id="312017"/>
    <lineage>
        <taxon>Eukaryota</taxon>
        <taxon>Sar</taxon>
        <taxon>Alveolata</taxon>
        <taxon>Ciliophora</taxon>
        <taxon>Intramacronucleata</taxon>
        <taxon>Oligohymenophorea</taxon>
        <taxon>Hymenostomatida</taxon>
        <taxon>Tetrahymenina</taxon>
        <taxon>Tetrahymenidae</taxon>
        <taxon>Tetrahymena</taxon>
    </lineage>
</organism>
<proteinExistence type="predicted"/>
<dbReference type="AlphaFoldDB" id="W7X4W9"/>
<keyword evidence="1 2" id="KW-0812">Transmembrane</keyword>
<evidence type="ECO:0000256" key="1">
    <source>
        <dbReference type="SAM" id="Phobius"/>
    </source>
</evidence>
<sequence length="150" mass="18376">MFVCLIVSLFVCLFLYLFIFFFLLTIISNQFYHKKIIQIFYNLKSNQQHQIYFKNRSVILFYFSIPEIALCQSEFTCFDCFISQAYIFKKAKQLAYDLFCVIRLTFQQGYHQILLQKRFSYFCFFWSLFVQVVQLKQRVQFLRIINKKID</sequence>
<feature type="transmembrane region" description="Helical" evidence="1">
    <location>
        <begin position="6"/>
        <end position="27"/>
    </location>
</feature>
<dbReference type="RefSeq" id="XP_012653052.1">
    <property type="nucleotide sequence ID" value="XM_012797598.1"/>
</dbReference>
<accession>W7X4W9</accession>
<name>W7X4W9_TETTS</name>
<keyword evidence="1" id="KW-1133">Transmembrane helix</keyword>
<dbReference type="EMBL" id="GG662703">
    <property type="protein sequence ID" value="EWS74375.1"/>
    <property type="molecule type" value="Genomic_DNA"/>
</dbReference>
<evidence type="ECO:0000313" key="3">
    <source>
        <dbReference type="Proteomes" id="UP000009168"/>
    </source>
</evidence>
<dbReference type="KEGG" id="tet:TTHERM_000266429"/>
<dbReference type="InParanoid" id="W7X4W9"/>
<reference evidence="3" key="1">
    <citation type="journal article" date="2006" name="PLoS Biol.">
        <title>Macronuclear genome sequence of the ciliate Tetrahymena thermophila, a model eukaryote.</title>
        <authorList>
            <person name="Eisen J.A."/>
            <person name="Coyne R.S."/>
            <person name="Wu M."/>
            <person name="Wu D."/>
            <person name="Thiagarajan M."/>
            <person name="Wortman J.R."/>
            <person name="Badger J.H."/>
            <person name="Ren Q."/>
            <person name="Amedeo P."/>
            <person name="Jones K.M."/>
            <person name="Tallon L.J."/>
            <person name="Delcher A.L."/>
            <person name="Salzberg S.L."/>
            <person name="Silva J.C."/>
            <person name="Haas B.J."/>
            <person name="Majoros W.H."/>
            <person name="Farzad M."/>
            <person name="Carlton J.M."/>
            <person name="Smith R.K. Jr."/>
            <person name="Garg J."/>
            <person name="Pearlman R.E."/>
            <person name="Karrer K.M."/>
            <person name="Sun L."/>
            <person name="Manning G."/>
            <person name="Elde N.C."/>
            <person name="Turkewitz A.P."/>
            <person name="Asai D.J."/>
            <person name="Wilkes D.E."/>
            <person name="Wang Y."/>
            <person name="Cai H."/>
            <person name="Collins K."/>
            <person name="Stewart B.A."/>
            <person name="Lee S.R."/>
            <person name="Wilamowska K."/>
            <person name="Weinberg Z."/>
            <person name="Ruzzo W.L."/>
            <person name="Wloga D."/>
            <person name="Gaertig J."/>
            <person name="Frankel J."/>
            <person name="Tsao C.-C."/>
            <person name="Gorovsky M.A."/>
            <person name="Keeling P.J."/>
            <person name="Waller R.F."/>
            <person name="Patron N.J."/>
            <person name="Cherry J.M."/>
            <person name="Stover N.A."/>
            <person name="Krieger C.J."/>
            <person name="del Toro C."/>
            <person name="Ryder H.F."/>
            <person name="Williamson S.C."/>
            <person name="Barbeau R.A."/>
            <person name="Hamilton E.P."/>
            <person name="Orias E."/>
        </authorList>
    </citation>
    <scope>NUCLEOTIDE SEQUENCE [LARGE SCALE GENOMIC DNA]</scope>
    <source>
        <strain evidence="3">SB210</strain>
    </source>
</reference>